<reference evidence="1 2" key="1">
    <citation type="submission" date="2019-12" db="EMBL/GenBank/DDBJ databases">
        <title>Genomic-based taxomic classification of the family Erythrobacteraceae.</title>
        <authorList>
            <person name="Xu L."/>
        </authorList>
    </citation>
    <scope>NUCLEOTIDE SEQUENCE [LARGE SCALE GENOMIC DNA]</scope>
    <source>
        <strain evidence="1 2">KCTC 42006</strain>
    </source>
</reference>
<evidence type="ECO:0000313" key="2">
    <source>
        <dbReference type="Proteomes" id="UP000460290"/>
    </source>
</evidence>
<dbReference type="Proteomes" id="UP000460290">
    <property type="component" value="Unassembled WGS sequence"/>
</dbReference>
<protein>
    <submittedName>
        <fullName evidence="1">Uncharacterized protein</fullName>
    </submittedName>
</protein>
<evidence type="ECO:0000313" key="1">
    <source>
        <dbReference type="EMBL" id="MXO83381.1"/>
    </source>
</evidence>
<sequence length="522" mass="55403">MEELENLDPDELDELLGLKPKFDIPAAARRAMSQVGLLSPDEGGLPIASLAKQPASLVRASLGGIRGPMVSRWGHIMLRRALASRLTAPVGMNPTEFAALRVQALNQLGEFKTARALAQDVDTGNWTDGLVDGAVEAYIGTADIVGACPAVQLKGGGREDPQWEMLRSICYAFAGQGARSQSNLNRAFRDKIAPEIDVLLAQRYAGAAGRGRRAISLEWEGVDQLTPWRYSLATAVGAEIPDNLLSDAGPYYRKIAATAPMLPLSQRMTGAVDAARQGILSSGAVVDLYSQAFAQSGDLGEPSLTAARLREAYVASDPVARMAAIRDVWGGEDRDYGRMVLTAYAAARMTPSEELADDAADLIASMLTAGLDADALTWAPFAPQGSEAWALLALAQPTRQNPVTSGPLDIFVDSDESADRRKSQFLVAGLAGLSRIDGATTEEYESGLGVRLGTGSKWSQLISKAASVRNPALVAYLAGVGMQGVSWDQMTPNHLYHIVSALNRVGLSAEARMIAVEAVARG</sequence>
<comment type="caution">
    <text evidence="1">The sequence shown here is derived from an EMBL/GenBank/DDBJ whole genome shotgun (WGS) entry which is preliminary data.</text>
</comment>
<proteinExistence type="predicted"/>
<accession>A0A844Z3W6</accession>
<name>A0A844Z3W6_9SPHN</name>
<dbReference type="EMBL" id="WTYZ01000001">
    <property type="protein sequence ID" value="MXO83381.1"/>
    <property type="molecule type" value="Genomic_DNA"/>
</dbReference>
<keyword evidence="2" id="KW-1185">Reference proteome</keyword>
<dbReference type="AlphaFoldDB" id="A0A844Z3W6"/>
<gene>
    <name evidence="1" type="ORF">GRI35_08390</name>
</gene>
<dbReference type="OrthoDB" id="7388088at2"/>
<organism evidence="1 2">
    <name type="scientific">Pontixanthobacter aestiaquae</name>
    <dbReference type="NCBI Taxonomy" id="1509367"/>
    <lineage>
        <taxon>Bacteria</taxon>
        <taxon>Pseudomonadati</taxon>
        <taxon>Pseudomonadota</taxon>
        <taxon>Alphaproteobacteria</taxon>
        <taxon>Sphingomonadales</taxon>
        <taxon>Erythrobacteraceae</taxon>
        <taxon>Pontixanthobacter</taxon>
    </lineage>
</organism>